<keyword evidence="7" id="KW-0812">Transmembrane</keyword>
<dbReference type="Gene3D" id="2.40.30.170">
    <property type="match status" value="1"/>
</dbReference>
<keyword evidence="4" id="KW-1003">Cell membrane</keyword>
<dbReference type="Gene3D" id="1.10.287.470">
    <property type="entry name" value="Helix hairpin bin"/>
    <property type="match status" value="1"/>
</dbReference>
<comment type="subcellular location">
    <subcellularLocation>
        <location evidence="1">Cell membrane</location>
    </subcellularLocation>
</comment>
<comment type="similarity">
    <text evidence="2">Belongs to the membrane fusion protein (MFP) (TC 8.A.1) family.</text>
</comment>
<feature type="domain" description="Multidrug resistance protein MdtA-like C-terminal permuted SH3" evidence="11">
    <location>
        <begin position="319"/>
        <end position="379"/>
    </location>
</feature>
<accession>A0A4P6HP78</accession>
<feature type="domain" description="Multidrug resistance protein MdtA-like beta-barrel" evidence="10">
    <location>
        <begin position="231"/>
        <end position="312"/>
    </location>
</feature>
<reference evidence="12 13" key="1">
    <citation type="submission" date="2018-02" db="EMBL/GenBank/DDBJ databases">
        <title>Genome sequence of Desulfovibrio carbinolicus DSM 3852.</title>
        <authorList>
            <person name="Wilbanks E."/>
            <person name="Skennerton C.T."/>
            <person name="Orphan V.J."/>
        </authorList>
    </citation>
    <scope>NUCLEOTIDE SEQUENCE [LARGE SCALE GENOMIC DNA]</scope>
    <source>
        <strain evidence="12 13">DSM 3852</strain>
    </source>
</reference>
<dbReference type="RefSeq" id="WP_129354108.1">
    <property type="nucleotide sequence ID" value="NZ_CP026538.1"/>
</dbReference>
<dbReference type="SUPFAM" id="SSF111369">
    <property type="entry name" value="HlyD-like secretion proteins"/>
    <property type="match status" value="1"/>
</dbReference>
<dbReference type="EMBL" id="CP026538">
    <property type="protein sequence ID" value="QAZ68556.1"/>
    <property type="molecule type" value="Genomic_DNA"/>
</dbReference>
<evidence type="ECO:0000259" key="8">
    <source>
        <dbReference type="Pfam" id="PF25876"/>
    </source>
</evidence>
<dbReference type="InterPro" id="IPR058627">
    <property type="entry name" value="MdtA-like_C"/>
</dbReference>
<evidence type="ECO:0000259" key="11">
    <source>
        <dbReference type="Pfam" id="PF25967"/>
    </source>
</evidence>
<evidence type="ECO:0000256" key="1">
    <source>
        <dbReference type="ARBA" id="ARBA00004236"/>
    </source>
</evidence>
<dbReference type="Pfam" id="PF25944">
    <property type="entry name" value="Beta-barrel_RND"/>
    <property type="match status" value="1"/>
</dbReference>
<dbReference type="Pfam" id="PF25917">
    <property type="entry name" value="BSH_RND"/>
    <property type="match status" value="1"/>
</dbReference>
<evidence type="ECO:0000256" key="6">
    <source>
        <dbReference type="ARBA" id="ARBA00023136"/>
    </source>
</evidence>
<dbReference type="InterPro" id="IPR006143">
    <property type="entry name" value="RND_pump_MFP"/>
</dbReference>
<dbReference type="Pfam" id="PF25876">
    <property type="entry name" value="HH_MFP_RND"/>
    <property type="match status" value="1"/>
</dbReference>
<keyword evidence="6 7" id="KW-0472">Membrane</keyword>
<dbReference type="Pfam" id="PF25967">
    <property type="entry name" value="RND-MFP_C"/>
    <property type="match status" value="1"/>
</dbReference>
<evidence type="ECO:0000313" key="13">
    <source>
        <dbReference type="Proteomes" id="UP000293296"/>
    </source>
</evidence>
<evidence type="ECO:0000313" key="12">
    <source>
        <dbReference type="EMBL" id="QAZ68556.1"/>
    </source>
</evidence>
<evidence type="ECO:0000259" key="9">
    <source>
        <dbReference type="Pfam" id="PF25917"/>
    </source>
</evidence>
<dbReference type="InterPro" id="IPR058626">
    <property type="entry name" value="MdtA-like_b-barrel"/>
</dbReference>
<dbReference type="NCBIfam" id="TIGR01730">
    <property type="entry name" value="RND_mfp"/>
    <property type="match status" value="1"/>
</dbReference>
<feature type="domain" description="Multidrug resistance protein MdtA-like alpha-helical hairpin" evidence="8">
    <location>
        <begin position="124"/>
        <end position="194"/>
    </location>
</feature>
<dbReference type="Gene3D" id="2.40.50.100">
    <property type="match status" value="1"/>
</dbReference>
<evidence type="ECO:0000256" key="3">
    <source>
        <dbReference type="ARBA" id="ARBA00022448"/>
    </source>
</evidence>
<feature type="transmembrane region" description="Helical" evidence="7">
    <location>
        <begin position="14"/>
        <end position="31"/>
    </location>
</feature>
<keyword evidence="13" id="KW-1185">Reference proteome</keyword>
<dbReference type="AlphaFoldDB" id="A0A4P6HP78"/>
<evidence type="ECO:0000259" key="10">
    <source>
        <dbReference type="Pfam" id="PF25944"/>
    </source>
</evidence>
<dbReference type="PANTHER" id="PTHR30469">
    <property type="entry name" value="MULTIDRUG RESISTANCE PROTEIN MDTA"/>
    <property type="match status" value="1"/>
</dbReference>
<dbReference type="PANTHER" id="PTHR30469:SF12">
    <property type="entry name" value="MULTIDRUG RESISTANCE PROTEIN MDTA"/>
    <property type="match status" value="1"/>
</dbReference>
<dbReference type="NCBIfam" id="NF008589">
    <property type="entry name" value="PRK11556.1"/>
    <property type="match status" value="1"/>
</dbReference>
<keyword evidence="5" id="KW-0997">Cell inner membrane</keyword>
<organism evidence="12 13">
    <name type="scientific">Solidesulfovibrio carbinolicus</name>
    <dbReference type="NCBI Taxonomy" id="296842"/>
    <lineage>
        <taxon>Bacteria</taxon>
        <taxon>Pseudomonadati</taxon>
        <taxon>Thermodesulfobacteriota</taxon>
        <taxon>Desulfovibrionia</taxon>
        <taxon>Desulfovibrionales</taxon>
        <taxon>Desulfovibrionaceae</taxon>
        <taxon>Solidesulfovibrio</taxon>
    </lineage>
</organism>
<dbReference type="GO" id="GO:1990281">
    <property type="term" value="C:efflux pump complex"/>
    <property type="evidence" value="ECO:0007669"/>
    <property type="project" value="TreeGrafter"/>
</dbReference>
<dbReference type="Proteomes" id="UP000293296">
    <property type="component" value="Chromosome"/>
</dbReference>
<evidence type="ECO:0000256" key="2">
    <source>
        <dbReference type="ARBA" id="ARBA00009477"/>
    </source>
</evidence>
<gene>
    <name evidence="12" type="ORF">C3Y92_15490</name>
</gene>
<sequence length="399" mass="42050">MTIRHDGPRPRRPLRWLLMGLAAIVVVGFFWRQYGGDGLAQPGGPPPGGPGGMGPQVVSVTTSPARVGTAAVTLSGIGTVTPLRTVTVKSRVDGELMEVLFEEGQLVKEGQLLARIDPRSYAAQLDQYQGQLAKDTALLENAKADLTRYDNLSKKDMVAGQTRDTQASLVRQYEAAIRTDKGLIDNAKLQIEYSRISAPVTGRVGLRKVDAGNMIKAADSTGLCVITQVSPISVLFTLPEDQLPQVATRLRAGEKLPVTAYDRTMTKALAKGTLATLDNQIDTATGTVKLRAIFDNADEALFPNQFVNAELLLEERGGVLLVPAAAVQRGPKGARAYVVDASGVAASRPVTVGLAVGQDVVIESGLAAGEVVVVEGADRLRDGAKVEARNAGGAVAAKP</sequence>
<evidence type="ECO:0000256" key="7">
    <source>
        <dbReference type="SAM" id="Phobius"/>
    </source>
</evidence>
<proteinExistence type="inferred from homology"/>
<dbReference type="Gene3D" id="2.40.420.20">
    <property type="match status" value="1"/>
</dbReference>
<evidence type="ECO:0000256" key="5">
    <source>
        <dbReference type="ARBA" id="ARBA00022519"/>
    </source>
</evidence>
<protein>
    <submittedName>
        <fullName evidence="12">Multidrug transporter subunit MdtA</fullName>
    </submittedName>
</protein>
<evidence type="ECO:0000256" key="4">
    <source>
        <dbReference type="ARBA" id="ARBA00022475"/>
    </source>
</evidence>
<dbReference type="OrthoDB" id="9772050at2"/>
<keyword evidence="3" id="KW-0813">Transport</keyword>
<dbReference type="GO" id="GO:0015562">
    <property type="term" value="F:efflux transmembrane transporter activity"/>
    <property type="evidence" value="ECO:0007669"/>
    <property type="project" value="TreeGrafter"/>
</dbReference>
<feature type="domain" description="Multidrug resistance protein MdtA-like barrel-sandwich hybrid" evidence="9">
    <location>
        <begin position="84"/>
        <end position="227"/>
    </location>
</feature>
<dbReference type="InterPro" id="IPR058625">
    <property type="entry name" value="MdtA-like_BSH"/>
</dbReference>
<name>A0A4P6HP78_9BACT</name>
<dbReference type="InterPro" id="IPR058624">
    <property type="entry name" value="MdtA-like_HH"/>
</dbReference>
<keyword evidence="7" id="KW-1133">Transmembrane helix</keyword>
<dbReference type="KEGG" id="dcb:C3Y92_15490"/>